<name>A0A1Y4V2I6_9BACE</name>
<keyword evidence="1" id="KW-0175">Coiled coil</keyword>
<dbReference type="AlphaFoldDB" id="A0A1Y4V2I6"/>
<evidence type="ECO:0000256" key="3">
    <source>
        <dbReference type="SAM" id="Phobius"/>
    </source>
</evidence>
<evidence type="ECO:0008006" key="6">
    <source>
        <dbReference type="Google" id="ProtNLM"/>
    </source>
</evidence>
<dbReference type="RefSeq" id="WP_049703054.1">
    <property type="nucleotide sequence ID" value="NZ_JBCLUM010000001.1"/>
</dbReference>
<comment type="caution">
    <text evidence="4">The sequence shown here is derived from an EMBL/GenBank/DDBJ whole genome shotgun (WGS) entry which is preliminary data.</text>
</comment>
<proteinExistence type="predicted"/>
<dbReference type="Proteomes" id="UP000196036">
    <property type="component" value="Unassembled WGS sequence"/>
</dbReference>
<evidence type="ECO:0000256" key="1">
    <source>
        <dbReference type="SAM" id="Coils"/>
    </source>
</evidence>
<keyword evidence="3" id="KW-1133">Transmembrane helix</keyword>
<evidence type="ECO:0000256" key="2">
    <source>
        <dbReference type="SAM" id="MobiDB-lite"/>
    </source>
</evidence>
<feature type="region of interest" description="Disordered" evidence="2">
    <location>
        <begin position="263"/>
        <end position="308"/>
    </location>
</feature>
<keyword evidence="3" id="KW-0472">Membrane</keyword>
<feature type="coiled-coil region" evidence="1">
    <location>
        <begin position="85"/>
        <end position="112"/>
    </location>
</feature>
<feature type="region of interest" description="Disordered" evidence="2">
    <location>
        <begin position="116"/>
        <end position="145"/>
    </location>
</feature>
<feature type="transmembrane region" description="Helical" evidence="3">
    <location>
        <begin position="12"/>
        <end position="34"/>
    </location>
</feature>
<keyword evidence="3" id="KW-0812">Transmembrane</keyword>
<gene>
    <name evidence="4" type="ORF">B5E52_19105</name>
</gene>
<protein>
    <recommendedName>
        <fullName evidence="6">OmpH family outer membrane protein</fullName>
    </recommendedName>
</protein>
<sequence>MTKTTTGSSRLTVILSWIIALACFVGGALFIWMMPSPDQGAIDLQAKKQKSPKSVSEKIKKEQSQRVLPANYSEQLVKQSEVLVKKNLEDQLRKFQEMAKKMRERKDELLTKVETRQLPRSAPADANDTSKARNIPQTGNPPANASVEDMYALLREYEAEIQQNHLATNAAKQALSRGLSFPEVYNSLKAGASRMPSFDELIRMQAKGGEWGTSDGSNASAGLSIKSTADLNNYRGLLGQATRQAGLAQSRLENLFGVVKQVGKPGGGAGEGNGQPGGSEGGGNGDGSGNGGMGEAAQGNGNKRPMNHYAGSRLNQAMVKAQALPGRRFSKNAERKGWLYINTWYMIGPWDSYGREDFSIVHPPEISVDFDAVYTDGQVGTGIMETDSDPIKVIGEEVHLDGTLRWKFMQSESMHNTVPVTTGNSTYYAYTELYFDEATTMLVAIGTDDSGRVWINGKDVWRDYGTSWYNIDEHIAPFEFRQGWNRVLVRLENGGGGACGFSFLIIPQDK</sequence>
<feature type="compositionally biased region" description="Gly residues" evidence="2">
    <location>
        <begin position="264"/>
        <end position="294"/>
    </location>
</feature>
<dbReference type="EMBL" id="NFLW01000046">
    <property type="protein sequence ID" value="OUQ63456.1"/>
    <property type="molecule type" value="Genomic_DNA"/>
</dbReference>
<reference evidence="5" key="1">
    <citation type="submission" date="2017-04" db="EMBL/GenBank/DDBJ databases">
        <title>Function of individual gut microbiota members based on whole genome sequencing of pure cultures obtained from chicken caecum.</title>
        <authorList>
            <person name="Medvecky M."/>
            <person name="Cejkova D."/>
            <person name="Polansky O."/>
            <person name="Karasova D."/>
            <person name="Kubasova T."/>
            <person name="Cizek A."/>
            <person name="Rychlik I."/>
        </authorList>
    </citation>
    <scope>NUCLEOTIDE SEQUENCE [LARGE SCALE GENOMIC DNA]</scope>
    <source>
        <strain evidence="5">An109</strain>
    </source>
</reference>
<evidence type="ECO:0000313" key="5">
    <source>
        <dbReference type="Proteomes" id="UP000196036"/>
    </source>
</evidence>
<dbReference type="PROSITE" id="PS51257">
    <property type="entry name" value="PROKAR_LIPOPROTEIN"/>
    <property type="match status" value="1"/>
</dbReference>
<accession>A0A1Y4V2I6</accession>
<evidence type="ECO:0000313" key="4">
    <source>
        <dbReference type="EMBL" id="OUQ63456.1"/>
    </source>
</evidence>
<organism evidence="4 5">
    <name type="scientific">Bacteroides xylanisolvens</name>
    <dbReference type="NCBI Taxonomy" id="371601"/>
    <lineage>
        <taxon>Bacteria</taxon>
        <taxon>Pseudomonadati</taxon>
        <taxon>Bacteroidota</taxon>
        <taxon>Bacteroidia</taxon>
        <taxon>Bacteroidales</taxon>
        <taxon>Bacteroidaceae</taxon>
        <taxon>Bacteroides</taxon>
    </lineage>
</organism>